<dbReference type="InterPro" id="IPR003489">
    <property type="entry name" value="RHF/RaiA"/>
</dbReference>
<dbReference type="Pfam" id="PF02482">
    <property type="entry name" value="Ribosomal_S30AE"/>
    <property type="match status" value="1"/>
</dbReference>
<name>A0A4Q0XD90_9FLAO</name>
<dbReference type="SUPFAM" id="SSF69754">
    <property type="entry name" value="Ribosome binding protein Y (YfiA homologue)"/>
    <property type="match status" value="1"/>
</dbReference>
<dbReference type="AlphaFoldDB" id="A0A4Q0XD90"/>
<evidence type="ECO:0000313" key="2">
    <source>
        <dbReference type="Proteomes" id="UP000289792"/>
    </source>
</evidence>
<organism evidence="1 2">
    <name type="scientific">Gelidibacter gilvus</name>
    <dbReference type="NCBI Taxonomy" id="59602"/>
    <lineage>
        <taxon>Bacteria</taxon>
        <taxon>Pseudomonadati</taxon>
        <taxon>Bacteroidota</taxon>
        <taxon>Flavobacteriia</taxon>
        <taxon>Flavobacteriales</taxon>
        <taxon>Flavobacteriaceae</taxon>
        <taxon>Gelidibacter</taxon>
    </lineage>
</organism>
<dbReference type="EMBL" id="SDDZ01000020">
    <property type="protein sequence ID" value="RXJ44290.1"/>
    <property type="molecule type" value="Genomic_DNA"/>
</dbReference>
<dbReference type="NCBIfam" id="TIGR00741">
    <property type="entry name" value="yfiA"/>
    <property type="match status" value="1"/>
</dbReference>
<dbReference type="Gene3D" id="3.30.160.100">
    <property type="entry name" value="Ribosome hibernation promotion factor-like"/>
    <property type="match status" value="1"/>
</dbReference>
<protein>
    <submittedName>
        <fullName evidence="1">Ribosome-associated translation inhibitor RaiA</fullName>
    </submittedName>
</protein>
<dbReference type="Proteomes" id="UP000289792">
    <property type="component" value="Unassembled WGS sequence"/>
</dbReference>
<dbReference type="OrthoDB" id="954728at2"/>
<sequence length="128" mass="14964">MRLRIICDSELILQEFFKFNNTIKNIFMKYTDNISGIKINIEAVDISIGDDVRDTIGKVITRLSRFYDRIEWADIYLEDKKDKSTKQKQVSIRLGIPGNDPFASDYGDDFHALLTSVEDKLQKQLERR</sequence>
<accession>A0A4Q0XD90</accession>
<reference evidence="1 2" key="1">
    <citation type="submission" date="2019-01" db="EMBL/GenBank/DDBJ databases">
        <title>Genome sequence of the Antarctic species Gelidibacter gilvus ACAM 158(T).</title>
        <authorList>
            <person name="Bowman J.P."/>
        </authorList>
    </citation>
    <scope>NUCLEOTIDE SEQUENCE [LARGE SCALE GENOMIC DNA]</scope>
    <source>
        <strain evidence="1 2">IC158</strain>
    </source>
</reference>
<proteinExistence type="predicted"/>
<evidence type="ECO:0000313" key="1">
    <source>
        <dbReference type="EMBL" id="RXJ44290.1"/>
    </source>
</evidence>
<comment type="caution">
    <text evidence="1">The sequence shown here is derived from an EMBL/GenBank/DDBJ whole genome shotgun (WGS) entry which is preliminary data.</text>
</comment>
<dbReference type="InterPro" id="IPR036567">
    <property type="entry name" value="RHF-like"/>
</dbReference>
<gene>
    <name evidence="1" type="primary">raiA</name>
    <name evidence="1" type="ORF">ESZ48_18580</name>
</gene>
<keyword evidence="2" id="KW-1185">Reference proteome</keyword>